<dbReference type="PROSITE" id="PS50850">
    <property type="entry name" value="MFS"/>
    <property type="match status" value="1"/>
</dbReference>
<feature type="transmembrane region" description="Helical" evidence="5">
    <location>
        <begin position="104"/>
        <end position="125"/>
    </location>
</feature>
<sequence>MLLTDGYAAGLGHATIVLSAAPLAWGVTSLCATALRRRWSGQRFPVVGLTLAAAGTIVLTSVLVTGPSVPIAVVAWAVAGIGVGLAYPSLYLMASTAGSSGFTATELATAVITAEAIGGLLGRAAGGVLTSTATTGGLVATYLTYSLALAAAALVAIRAPHRT</sequence>
<comment type="subcellular location">
    <subcellularLocation>
        <location evidence="1">Cell membrane</location>
        <topology evidence="1">Multi-pass membrane protein</topology>
    </subcellularLocation>
</comment>
<dbReference type="Gene3D" id="1.20.1250.20">
    <property type="entry name" value="MFS general substrate transporter like domains"/>
    <property type="match status" value="1"/>
</dbReference>
<dbReference type="GO" id="GO:0005886">
    <property type="term" value="C:plasma membrane"/>
    <property type="evidence" value="ECO:0007669"/>
    <property type="project" value="UniProtKB-SubCell"/>
</dbReference>
<evidence type="ECO:0000256" key="5">
    <source>
        <dbReference type="SAM" id="Phobius"/>
    </source>
</evidence>
<protein>
    <recommendedName>
        <fullName evidence="6">Major facilitator superfamily (MFS) profile domain-containing protein</fullName>
    </recommendedName>
</protein>
<dbReference type="Proteomes" id="UP000317303">
    <property type="component" value="Unassembled WGS sequence"/>
</dbReference>
<organism evidence="7 8">
    <name type="scientific">Prauserella rugosa</name>
    <dbReference type="NCBI Taxonomy" id="43354"/>
    <lineage>
        <taxon>Bacteria</taxon>
        <taxon>Bacillati</taxon>
        <taxon>Actinomycetota</taxon>
        <taxon>Actinomycetes</taxon>
        <taxon>Pseudonocardiales</taxon>
        <taxon>Pseudonocardiaceae</taxon>
        <taxon>Prauserella</taxon>
    </lineage>
</organism>
<gene>
    <name evidence="7" type="ORF">JD82_02675</name>
</gene>
<evidence type="ECO:0000256" key="3">
    <source>
        <dbReference type="ARBA" id="ARBA00022989"/>
    </source>
</evidence>
<name>A0A660CBX8_9PSEU</name>
<feature type="transmembrane region" description="Helical" evidence="5">
    <location>
        <begin position="6"/>
        <end position="32"/>
    </location>
</feature>
<keyword evidence="4 5" id="KW-0472">Membrane</keyword>
<reference evidence="7 8" key="1">
    <citation type="submission" date="2019-07" db="EMBL/GenBank/DDBJ databases">
        <title>R&amp;d 2014.</title>
        <authorList>
            <person name="Klenk H.-P."/>
        </authorList>
    </citation>
    <scope>NUCLEOTIDE SEQUENCE [LARGE SCALE GENOMIC DNA]</scope>
    <source>
        <strain evidence="7 8">DSM 43194</strain>
    </source>
</reference>
<dbReference type="RefSeq" id="WP_051757613.1">
    <property type="nucleotide sequence ID" value="NZ_JOIJ01000005.1"/>
</dbReference>
<evidence type="ECO:0000313" key="7">
    <source>
        <dbReference type="EMBL" id="TWH20826.1"/>
    </source>
</evidence>
<dbReference type="InterPro" id="IPR020846">
    <property type="entry name" value="MFS_dom"/>
</dbReference>
<accession>A0A660CBX8</accession>
<keyword evidence="2 5" id="KW-0812">Transmembrane</keyword>
<feature type="domain" description="Major facilitator superfamily (MFS) profile" evidence="6">
    <location>
        <begin position="1"/>
        <end position="163"/>
    </location>
</feature>
<keyword evidence="3 5" id="KW-1133">Transmembrane helix</keyword>
<evidence type="ECO:0000259" key="6">
    <source>
        <dbReference type="PROSITE" id="PS50850"/>
    </source>
</evidence>
<evidence type="ECO:0000256" key="2">
    <source>
        <dbReference type="ARBA" id="ARBA00022692"/>
    </source>
</evidence>
<evidence type="ECO:0000256" key="1">
    <source>
        <dbReference type="ARBA" id="ARBA00004651"/>
    </source>
</evidence>
<evidence type="ECO:0000256" key="4">
    <source>
        <dbReference type="ARBA" id="ARBA00023136"/>
    </source>
</evidence>
<proteinExistence type="predicted"/>
<evidence type="ECO:0000313" key="8">
    <source>
        <dbReference type="Proteomes" id="UP000317303"/>
    </source>
</evidence>
<dbReference type="OrthoDB" id="9778875at2"/>
<dbReference type="AlphaFoldDB" id="A0A660CBX8"/>
<feature type="transmembrane region" description="Helical" evidence="5">
    <location>
        <begin position="71"/>
        <end position="92"/>
    </location>
</feature>
<feature type="transmembrane region" description="Helical" evidence="5">
    <location>
        <begin position="44"/>
        <end position="65"/>
    </location>
</feature>
<dbReference type="GO" id="GO:0022857">
    <property type="term" value="F:transmembrane transporter activity"/>
    <property type="evidence" value="ECO:0007669"/>
    <property type="project" value="InterPro"/>
</dbReference>
<feature type="transmembrane region" description="Helical" evidence="5">
    <location>
        <begin position="137"/>
        <end position="157"/>
    </location>
</feature>
<dbReference type="SUPFAM" id="SSF103473">
    <property type="entry name" value="MFS general substrate transporter"/>
    <property type="match status" value="1"/>
</dbReference>
<dbReference type="EMBL" id="VLJV01000001">
    <property type="protein sequence ID" value="TWH20826.1"/>
    <property type="molecule type" value="Genomic_DNA"/>
</dbReference>
<comment type="caution">
    <text evidence="7">The sequence shown here is derived from an EMBL/GenBank/DDBJ whole genome shotgun (WGS) entry which is preliminary data.</text>
</comment>
<dbReference type="InterPro" id="IPR036259">
    <property type="entry name" value="MFS_trans_sf"/>
</dbReference>
<keyword evidence="8" id="KW-1185">Reference proteome</keyword>